<sequence>MPYSDVPTHLECYRGNDPVAVPLQASTAKAETACPDLRSRKLIMLSTLESDRAHVVALAAQILDLENSISALRVEQAQVQSRLDSYKYPVLTLPTEIVTQIFIRVLPPYPGYLSLTGTLSPTSLTHLCHQWREIAISTPSLWRTIDLSDNNIPLEQRVNIFSLWSERSRSCPLSVEFDGEDGINSMSEVMALIAPQRTRLEHLKLGIFPSHLPAIKNSMPVLHHLHLELRNPRSGSEIKPTPFCGLPLLRSVVLNDLAASWVTLPWTQLTSLGLYWIHIHECVPVLQQTSNLIHCELRLCHSRRVHGSMIILPSLESLVLNGPDYIQPIMECLRYFITPSLRLLAIHERLLGKDPARSLTEFVSKSGGNIREVCITGKRSVPETSYRDALQSVPRLYFSHPDSE</sequence>
<dbReference type="SUPFAM" id="SSF52047">
    <property type="entry name" value="RNI-like"/>
    <property type="match status" value="1"/>
</dbReference>
<keyword evidence="3" id="KW-1185">Reference proteome</keyword>
<comment type="caution">
    <text evidence="2">The sequence shown here is derived from an EMBL/GenBank/DDBJ whole genome shotgun (WGS) entry which is preliminary data.</text>
</comment>
<dbReference type="Proteomes" id="UP000623467">
    <property type="component" value="Unassembled WGS sequence"/>
</dbReference>
<dbReference type="Pfam" id="PF12937">
    <property type="entry name" value="F-box-like"/>
    <property type="match status" value="1"/>
</dbReference>
<name>A0A8H7DKH8_9AGAR</name>
<dbReference type="EMBL" id="JACAZH010000001">
    <property type="protein sequence ID" value="KAF7377530.1"/>
    <property type="molecule type" value="Genomic_DNA"/>
</dbReference>
<accession>A0A8H7DKH8</accession>
<gene>
    <name evidence="2" type="ORF">MSAN_00175100</name>
</gene>
<protein>
    <submittedName>
        <fullName evidence="2">F-box domain-containing protein</fullName>
    </submittedName>
</protein>
<dbReference type="OrthoDB" id="3139566at2759"/>
<evidence type="ECO:0000313" key="3">
    <source>
        <dbReference type="Proteomes" id="UP000623467"/>
    </source>
</evidence>
<organism evidence="2 3">
    <name type="scientific">Mycena sanguinolenta</name>
    <dbReference type="NCBI Taxonomy" id="230812"/>
    <lineage>
        <taxon>Eukaryota</taxon>
        <taxon>Fungi</taxon>
        <taxon>Dikarya</taxon>
        <taxon>Basidiomycota</taxon>
        <taxon>Agaricomycotina</taxon>
        <taxon>Agaricomycetes</taxon>
        <taxon>Agaricomycetidae</taxon>
        <taxon>Agaricales</taxon>
        <taxon>Marasmiineae</taxon>
        <taxon>Mycenaceae</taxon>
        <taxon>Mycena</taxon>
    </lineage>
</organism>
<dbReference type="InterPro" id="IPR001810">
    <property type="entry name" value="F-box_dom"/>
</dbReference>
<evidence type="ECO:0000259" key="1">
    <source>
        <dbReference type="Pfam" id="PF12937"/>
    </source>
</evidence>
<reference evidence="2" key="1">
    <citation type="submission" date="2020-05" db="EMBL/GenBank/DDBJ databases">
        <title>Mycena genomes resolve the evolution of fungal bioluminescence.</title>
        <authorList>
            <person name="Tsai I.J."/>
        </authorList>
    </citation>
    <scope>NUCLEOTIDE SEQUENCE</scope>
    <source>
        <strain evidence="2">160909Yilan</strain>
    </source>
</reference>
<proteinExistence type="predicted"/>
<dbReference type="Gene3D" id="1.20.1280.50">
    <property type="match status" value="1"/>
</dbReference>
<evidence type="ECO:0000313" key="2">
    <source>
        <dbReference type="EMBL" id="KAF7377530.1"/>
    </source>
</evidence>
<dbReference type="AlphaFoldDB" id="A0A8H7DKH8"/>
<feature type="domain" description="F-box" evidence="1">
    <location>
        <begin position="91"/>
        <end position="147"/>
    </location>
</feature>